<evidence type="ECO:0000313" key="2">
    <source>
        <dbReference type="Proteomes" id="UP000019150"/>
    </source>
</evidence>
<sequence>MKQMVTLIQDSLSFHPLGYPGIQIVGYLLEFDNLPEDSGGVFSGL</sequence>
<evidence type="ECO:0000313" key="1">
    <source>
        <dbReference type="EMBL" id="AHH20991.1"/>
    </source>
</evidence>
<gene>
    <name evidence="1" type="ORF">NONO_c62200</name>
</gene>
<name>W5TUZ4_9NOCA</name>
<keyword evidence="2" id="KW-1185">Reference proteome</keyword>
<accession>W5TUZ4</accession>
<protein>
    <submittedName>
        <fullName evidence="1">Uncharacterized protein</fullName>
    </submittedName>
</protein>
<proteinExistence type="predicted"/>
<dbReference type="KEGG" id="nno:NONO_c62200"/>
<dbReference type="Proteomes" id="UP000019150">
    <property type="component" value="Chromosome"/>
</dbReference>
<organism evidence="1 2">
    <name type="scientific">Nocardia nova SH22a</name>
    <dbReference type="NCBI Taxonomy" id="1415166"/>
    <lineage>
        <taxon>Bacteria</taxon>
        <taxon>Bacillati</taxon>
        <taxon>Actinomycetota</taxon>
        <taxon>Actinomycetes</taxon>
        <taxon>Mycobacteriales</taxon>
        <taxon>Nocardiaceae</taxon>
        <taxon>Nocardia</taxon>
    </lineage>
</organism>
<reference evidence="1 2" key="1">
    <citation type="journal article" date="2014" name="Appl. Environ. Microbiol.">
        <title>Insights into the Microbial Degradation of Rubber and Gutta-Percha by Analysis of the Complete Genome of Nocardia nova SH22a.</title>
        <authorList>
            <person name="Luo Q."/>
            <person name="Hiessl S."/>
            <person name="Poehlein A."/>
            <person name="Daniel R."/>
            <person name="Steinbuchel A."/>
        </authorList>
    </citation>
    <scope>NUCLEOTIDE SEQUENCE [LARGE SCALE GENOMIC DNA]</scope>
    <source>
        <strain evidence="1">SH22a</strain>
    </source>
</reference>
<dbReference type="AlphaFoldDB" id="W5TUZ4"/>
<dbReference type="EMBL" id="CP006850">
    <property type="protein sequence ID" value="AHH20991.1"/>
    <property type="molecule type" value="Genomic_DNA"/>
</dbReference>
<dbReference type="HOGENOM" id="CLU_3202629_0_0_11"/>